<accession>A0ACB9HUL1</accession>
<evidence type="ECO:0000313" key="1">
    <source>
        <dbReference type="EMBL" id="KAI3799673.1"/>
    </source>
</evidence>
<reference evidence="1 2" key="2">
    <citation type="journal article" date="2022" name="Mol. Ecol. Resour.">
        <title>The genomes of chicory, endive, great burdock and yacon provide insights into Asteraceae paleo-polyploidization history and plant inulin production.</title>
        <authorList>
            <person name="Fan W."/>
            <person name="Wang S."/>
            <person name="Wang H."/>
            <person name="Wang A."/>
            <person name="Jiang F."/>
            <person name="Liu H."/>
            <person name="Zhao H."/>
            <person name="Xu D."/>
            <person name="Zhang Y."/>
        </authorList>
    </citation>
    <scope>NUCLEOTIDE SEQUENCE [LARGE SCALE GENOMIC DNA]</scope>
    <source>
        <strain evidence="2">cv. Yunnan</strain>
        <tissue evidence="1">Leaves</tissue>
    </source>
</reference>
<protein>
    <submittedName>
        <fullName evidence="1">Uncharacterized protein</fullName>
    </submittedName>
</protein>
<proteinExistence type="predicted"/>
<sequence length="412" mass="45293">MNTLFLVLFLTTISLSLCQESPDPVRDIDGNLLRSGTEYYILSVVRGMGGGLTLGATRGELCPLDVVQENQEVDNGLPLTFTPVNPKKGVIRESTDLNIIFQAQSICVQSNVWGLVKYKGHLIVSALGMPGNPGQETINNWFKIRKYDDDYKLVYCPTVCSLCRPVCGDIGVKIAENGSRRLAISDVPFKVISIKTSYNMMKPTVQISYVLFLAFIITTQSIPSTSASEEVVYDVTGKKVLNNVPYYLGPVIWAKGGGIKLTDTKNTKVCPPYVVQDPAEVNIGGQFRFTLSAYNQKYLLTSYGLGIDSGSPKKGSCYNSTYWRIPDTEAKAPSNLIRTGGAFETAVSCFQVVDYPKPTSPKVHSYMLQHCPSFCGAGPRTCFNVSLYEEKGVRYLASSGTTPFEFVFQKPK</sequence>
<organism evidence="1 2">
    <name type="scientific">Smallanthus sonchifolius</name>
    <dbReference type="NCBI Taxonomy" id="185202"/>
    <lineage>
        <taxon>Eukaryota</taxon>
        <taxon>Viridiplantae</taxon>
        <taxon>Streptophyta</taxon>
        <taxon>Embryophyta</taxon>
        <taxon>Tracheophyta</taxon>
        <taxon>Spermatophyta</taxon>
        <taxon>Magnoliopsida</taxon>
        <taxon>eudicotyledons</taxon>
        <taxon>Gunneridae</taxon>
        <taxon>Pentapetalae</taxon>
        <taxon>asterids</taxon>
        <taxon>campanulids</taxon>
        <taxon>Asterales</taxon>
        <taxon>Asteraceae</taxon>
        <taxon>Asteroideae</taxon>
        <taxon>Heliantheae alliance</taxon>
        <taxon>Millerieae</taxon>
        <taxon>Smallanthus</taxon>
    </lineage>
</organism>
<name>A0ACB9HUL1_9ASTR</name>
<keyword evidence="2" id="KW-1185">Reference proteome</keyword>
<comment type="caution">
    <text evidence="1">The sequence shown here is derived from an EMBL/GenBank/DDBJ whole genome shotgun (WGS) entry which is preliminary data.</text>
</comment>
<reference evidence="2" key="1">
    <citation type="journal article" date="2022" name="Mol. Ecol. Resour.">
        <title>The genomes of chicory, endive, great burdock and yacon provide insights into Asteraceae palaeo-polyploidization history and plant inulin production.</title>
        <authorList>
            <person name="Fan W."/>
            <person name="Wang S."/>
            <person name="Wang H."/>
            <person name="Wang A."/>
            <person name="Jiang F."/>
            <person name="Liu H."/>
            <person name="Zhao H."/>
            <person name="Xu D."/>
            <person name="Zhang Y."/>
        </authorList>
    </citation>
    <scope>NUCLEOTIDE SEQUENCE [LARGE SCALE GENOMIC DNA]</scope>
    <source>
        <strain evidence="2">cv. Yunnan</strain>
    </source>
</reference>
<evidence type="ECO:0000313" key="2">
    <source>
        <dbReference type="Proteomes" id="UP001056120"/>
    </source>
</evidence>
<gene>
    <name evidence="1" type="ORF">L1987_34972</name>
</gene>
<dbReference type="Proteomes" id="UP001056120">
    <property type="component" value="Linkage Group LG11"/>
</dbReference>
<dbReference type="EMBL" id="CM042028">
    <property type="protein sequence ID" value="KAI3799673.1"/>
    <property type="molecule type" value="Genomic_DNA"/>
</dbReference>